<dbReference type="Proteomes" id="UP000095287">
    <property type="component" value="Unplaced"/>
</dbReference>
<dbReference type="WBParaSite" id="L893_g3996.t1">
    <property type="protein sequence ID" value="L893_g3996.t1"/>
    <property type="gene ID" value="L893_g3996"/>
</dbReference>
<sequence>TRTRIPVPASFRDPETTSGGQPPIGQVVEIDESLFYKAKYNRERTLRRRQNWVFGMVDRRSREVRLFPVFPRIRSSTFWIKYPPNSMINQLANF</sequence>
<proteinExistence type="predicted"/>
<dbReference type="PANTHER" id="PTHR47163:SF3">
    <property type="entry name" value="PROTEIN CBG18017"/>
    <property type="match status" value="1"/>
</dbReference>
<feature type="region of interest" description="Disordered" evidence="1">
    <location>
        <begin position="1"/>
        <end position="23"/>
    </location>
</feature>
<accession>A0A1I8ACC6</accession>
<evidence type="ECO:0000313" key="3">
    <source>
        <dbReference type="WBParaSite" id="L893_g3996.t1"/>
    </source>
</evidence>
<dbReference type="InterPro" id="IPR053164">
    <property type="entry name" value="IS1016-like_transposase"/>
</dbReference>
<evidence type="ECO:0000256" key="1">
    <source>
        <dbReference type="SAM" id="MobiDB-lite"/>
    </source>
</evidence>
<name>A0A1I8ACC6_9BILA</name>
<keyword evidence="2" id="KW-1185">Reference proteome</keyword>
<organism evidence="2 3">
    <name type="scientific">Steinernema glaseri</name>
    <dbReference type="NCBI Taxonomy" id="37863"/>
    <lineage>
        <taxon>Eukaryota</taxon>
        <taxon>Metazoa</taxon>
        <taxon>Ecdysozoa</taxon>
        <taxon>Nematoda</taxon>
        <taxon>Chromadorea</taxon>
        <taxon>Rhabditida</taxon>
        <taxon>Tylenchina</taxon>
        <taxon>Panagrolaimomorpha</taxon>
        <taxon>Strongyloidoidea</taxon>
        <taxon>Steinernematidae</taxon>
        <taxon>Steinernema</taxon>
    </lineage>
</organism>
<protein>
    <submittedName>
        <fullName evidence="3">DDE_Tnp_1_7 domain-containing protein</fullName>
    </submittedName>
</protein>
<reference evidence="3" key="1">
    <citation type="submission" date="2016-11" db="UniProtKB">
        <authorList>
            <consortium name="WormBaseParasite"/>
        </authorList>
    </citation>
    <scope>IDENTIFICATION</scope>
</reference>
<dbReference type="PANTHER" id="PTHR47163">
    <property type="entry name" value="DDE_TNP_IS1595 DOMAIN-CONTAINING PROTEIN"/>
    <property type="match status" value="1"/>
</dbReference>
<evidence type="ECO:0000313" key="2">
    <source>
        <dbReference type="Proteomes" id="UP000095287"/>
    </source>
</evidence>
<dbReference type="AlphaFoldDB" id="A0A1I8ACC6"/>